<organism evidence="2 3">
    <name type="scientific">Pelagomonas calceolata</name>
    <dbReference type="NCBI Taxonomy" id="35677"/>
    <lineage>
        <taxon>Eukaryota</taxon>
        <taxon>Sar</taxon>
        <taxon>Stramenopiles</taxon>
        <taxon>Ochrophyta</taxon>
        <taxon>Pelagophyceae</taxon>
        <taxon>Pelagomonadales</taxon>
        <taxon>Pelagomonadaceae</taxon>
        <taxon>Pelagomonas</taxon>
    </lineage>
</organism>
<feature type="non-terminal residue" evidence="2">
    <location>
        <position position="1"/>
    </location>
</feature>
<sequence length="217" mass="23327">FGGRTTRPGVHQGGRAALPTLFVAPPQPRVPPRVAYTITFVSTMADATMQPCDALRIALLTRDGAEIRHWLDDGSLVLVRCGKDALRIRALVRSEALTCATYAARLDDAQIDKFQDRVGLDYEADAVAAFAEDFARALCIQPLLSPCDDDLDLTLDFSGAGVGSAKLRLRADGKVSVGLLDDLAAHFAPAKTEAPAPQGLSQKRTARAFQPSKKRRA</sequence>
<gene>
    <name evidence="2" type="ORF">PECAL_6P05870</name>
</gene>
<dbReference type="AlphaFoldDB" id="A0A8J2T211"/>
<dbReference type="EMBL" id="CAKKNE010000006">
    <property type="protein sequence ID" value="CAH0378984.1"/>
    <property type="molecule type" value="Genomic_DNA"/>
</dbReference>
<protein>
    <submittedName>
        <fullName evidence="2">Uncharacterized protein</fullName>
    </submittedName>
</protein>
<evidence type="ECO:0000256" key="1">
    <source>
        <dbReference type="SAM" id="MobiDB-lite"/>
    </source>
</evidence>
<proteinExistence type="predicted"/>
<accession>A0A8J2T211</accession>
<dbReference type="Proteomes" id="UP000789595">
    <property type="component" value="Unassembled WGS sequence"/>
</dbReference>
<name>A0A8J2T211_9STRA</name>
<reference evidence="2" key="1">
    <citation type="submission" date="2021-11" db="EMBL/GenBank/DDBJ databases">
        <authorList>
            <consortium name="Genoscope - CEA"/>
            <person name="William W."/>
        </authorList>
    </citation>
    <scope>NUCLEOTIDE SEQUENCE</scope>
</reference>
<evidence type="ECO:0000313" key="3">
    <source>
        <dbReference type="Proteomes" id="UP000789595"/>
    </source>
</evidence>
<keyword evidence="3" id="KW-1185">Reference proteome</keyword>
<feature type="region of interest" description="Disordered" evidence="1">
    <location>
        <begin position="191"/>
        <end position="217"/>
    </location>
</feature>
<comment type="caution">
    <text evidence="2">The sequence shown here is derived from an EMBL/GenBank/DDBJ whole genome shotgun (WGS) entry which is preliminary data.</text>
</comment>
<evidence type="ECO:0000313" key="2">
    <source>
        <dbReference type="EMBL" id="CAH0378984.1"/>
    </source>
</evidence>